<dbReference type="SUPFAM" id="SSF51182">
    <property type="entry name" value="RmlC-like cupins"/>
    <property type="match status" value="1"/>
</dbReference>
<feature type="domain" description="Quercetin 2,3-dioxygenase C-terminal cupin" evidence="4">
    <location>
        <begin position="135"/>
        <end position="214"/>
    </location>
</feature>
<dbReference type="Gene3D" id="2.60.120.10">
    <property type="entry name" value="Jelly Rolls"/>
    <property type="match status" value="2"/>
</dbReference>
<accession>A0A1X1CMJ0</accession>
<evidence type="ECO:0000313" key="5">
    <source>
        <dbReference type="EMBL" id="ORM65540.1"/>
    </source>
</evidence>
<proteinExistence type="inferred from homology"/>
<evidence type="ECO:0000313" key="6">
    <source>
        <dbReference type="Proteomes" id="UP000193558"/>
    </source>
</evidence>
<dbReference type="STRING" id="1076550.LH22_13065"/>
<dbReference type="Pfam" id="PF02678">
    <property type="entry name" value="Pirin"/>
    <property type="match status" value="1"/>
</dbReference>
<dbReference type="InterPro" id="IPR041602">
    <property type="entry name" value="Quercetinase_C"/>
</dbReference>
<dbReference type="InterPro" id="IPR014710">
    <property type="entry name" value="RmlC-like_jellyroll"/>
</dbReference>
<dbReference type="PANTHER" id="PTHR43212:SF3">
    <property type="entry name" value="QUERCETIN 2,3-DIOXYGENASE"/>
    <property type="match status" value="1"/>
</dbReference>
<feature type="domain" description="Pirin N-terminal" evidence="3">
    <location>
        <begin position="39"/>
        <end position="106"/>
    </location>
</feature>
<dbReference type="InterPro" id="IPR003829">
    <property type="entry name" value="Pirin_N_dom"/>
</dbReference>
<evidence type="ECO:0000259" key="3">
    <source>
        <dbReference type="Pfam" id="PF02678"/>
    </source>
</evidence>
<dbReference type="PANTHER" id="PTHR43212">
    <property type="entry name" value="QUERCETIN 2,3-DIOXYGENASE"/>
    <property type="match status" value="1"/>
</dbReference>
<evidence type="ECO:0000256" key="1">
    <source>
        <dbReference type="ARBA" id="ARBA00008416"/>
    </source>
</evidence>
<name>A0A1X1CMJ0_9GAMM</name>
<dbReference type="Pfam" id="PF17954">
    <property type="entry name" value="Pirin_C_2"/>
    <property type="match status" value="1"/>
</dbReference>
<gene>
    <name evidence="5" type="ORF">HA51_25110</name>
</gene>
<protein>
    <recommendedName>
        <fullName evidence="7">Pirin</fullName>
    </recommendedName>
</protein>
<dbReference type="RefSeq" id="WP_084938222.1">
    <property type="nucleotide sequence ID" value="NZ_MLFR01000045.1"/>
</dbReference>
<organism evidence="5 6">
    <name type="scientific">Pantoea rwandensis</name>
    <dbReference type="NCBI Taxonomy" id="1076550"/>
    <lineage>
        <taxon>Bacteria</taxon>
        <taxon>Pseudomonadati</taxon>
        <taxon>Pseudomonadota</taxon>
        <taxon>Gammaproteobacteria</taxon>
        <taxon>Enterobacterales</taxon>
        <taxon>Erwiniaceae</taxon>
        <taxon>Pantoea</taxon>
    </lineage>
</organism>
<dbReference type="AlphaFoldDB" id="A0A1X1CMJ0"/>
<evidence type="ECO:0008006" key="7">
    <source>
        <dbReference type="Google" id="ProtNLM"/>
    </source>
</evidence>
<comment type="caution">
    <text evidence="5">The sequence shown here is derived from an EMBL/GenBank/DDBJ whole genome shotgun (WGS) entry which is preliminary data.</text>
</comment>
<dbReference type="Proteomes" id="UP000193558">
    <property type="component" value="Unassembled WGS sequence"/>
</dbReference>
<dbReference type="InterPro" id="IPR011051">
    <property type="entry name" value="RmlC_Cupin_sf"/>
</dbReference>
<reference evidence="5 6" key="1">
    <citation type="journal article" date="2017" name="Antonie Van Leeuwenhoek">
        <title>Phylogenomic resolution of the bacterial genus Pantoea and its relationship with Erwinia and Tatumella.</title>
        <authorList>
            <person name="Palmer M."/>
            <person name="Steenkamp E.T."/>
            <person name="Coetzee M.P."/>
            <person name="Chan W.Y."/>
            <person name="van Zyl E."/>
            <person name="De Maayer P."/>
            <person name="Coutinho T.A."/>
            <person name="Blom J."/>
            <person name="Smits T.H."/>
            <person name="Duffy B."/>
            <person name="Venter S.N."/>
        </authorList>
    </citation>
    <scope>NUCLEOTIDE SEQUENCE [LARGE SCALE GENOMIC DNA]</scope>
    <source>
        <strain evidence="5 6">LMG 26275</strain>
    </source>
</reference>
<dbReference type="EMBL" id="MLFR01000045">
    <property type="protein sequence ID" value="ORM65540.1"/>
    <property type="molecule type" value="Genomic_DNA"/>
</dbReference>
<dbReference type="InterPro" id="IPR012093">
    <property type="entry name" value="Pirin"/>
</dbReference>
<evidence type="ECO:0000256" key="2">
    <source>
        <dbReference type="RuleBase" id="RU003457"/>
    </source>
</evidence>
<dbReference type="OrthoDB" id="9780903at2"/>
<comment type="similarity">
    <text evidence="1 2">Belongs to the pirin family.</text>
</comment>
<sequence length="226" mass="25075">MNVMRAQRDQLFEYGPFTIRRQRPGEAFGPLAIIDQMSLKMDARIPMHTRQDEEIFSYVWRGSTQHLTEQGEKTALNAKRAMLVSAGSGVRYEESAPFVETEMLQVYVRPAKSGGAPRTQDFTRADGLPLNVWTLLAGPESSDAPLRLGQEVFIYDLKVERGAQVEVPHIAGFSTWLTLLDGIVQVGDERLMQGDSISEQGALPAVRGERDATVMAFLVSDGVTFV</sequence>
<evidence type="ECO:0000259" key="4">
    <source>
        <dbReference type="Pfam" id="PF17954"/>
    </source>
</evidence>